<proteinExistence type="predicted"/>
<evidence type="ECO:0000313" key="3">
    <source>
        <dbReference type="Proteomes" id="UP000266841"/>
    </source>
</evidence>
<accession>K0SX63</accession>
<sequence>MPAPFILLSPFVHNECKQLQLTQHHEGGGGFVRLLISSELLRGNNPLDPVLNMLSGIAQQSGCVLFTVIDQGKMLRLHRASSMSSSSSCSSPGASNYSRKTASSSQSSLQSGVFRKRPATGRLSLPATAATDGETSEPPRKRSSCELNLLHSRSQRRRNTGGSANEEWGEVVAAKPKSAVDMSAFECVTGPRSDVNANSSAANLIGLSIHENQQASSSLVLPTGGKSDHRKSNRTVTFSSSITVMGENAKTPADLENSWSHSDIPRLLQNLALIFKVQGISVSYPAASAQELHRQRKTFMTRIALASIDNTLTQNRVGHMKMVLAEQQRQRQSNVVDVEELRKVSAKYSARNIEIANSSWWLERFNYETHF</sequence>
<dbReference type="AlphaFoldDB" id="K0SX63"/>
<name>K0SX63_THAOC</name>
<feature type="region of interest" description="Disordered" evidence="1">
    <location>
        <begin position="81"/>
        <end position="168"/>
    </location>
</feature>
<feature type="compositionally biased region" description="Low complexity" evidence="1">
    <location>
        <begin position="81"/>
        <end position="111"/>
    </location>
</feature>
<evidence type="ECO:0000256" key="1">
    <source>
        <dbReference type="SAM" id="MobiDB-lite"/>
    </source>
</evidence>
<keyword evidence="3" id="KW-1185">Reference proteome</keyword>
<dbReference type="Proteomes" id="UP000266841">
    <property type="component" value="Unassembled WGS sequence"/>
</dbReference>
<protein>
    <submittedName>
        <fullName evidence="2">Uncharacterized protein</fullName>
    </submittedName>
</protein>
<dbReference type="EMBL" id="AGNL01018605">
    <property type="protein sequence ID" value="EJK62812.1"/>
    <property type="molecule type" value="Genomic_DNA"/>
</dbReference>
<reference evidence="2 3" key="1">
    <citation type="journal article" date="2012" name="Genome Biol.">
        <title>Genome and low-iron response of an oceanic diatom adapted to chronic iron limitation.</title>
        <authorList>
            <person name="Lommer M."/>
            <person name="Specht M."/>
            <person name="Roy A.S."/>
            <person name="Kraemer L."/>
            <person name="Andreson R."/>
            <person name="Gutowska M.A."/>
            <person name="Wolf J."/>
            <person name="Bergner S.V."/>
            <person name="Schilhabel M.B."/>
            <person name="Klostermeier U.C."/>
            <person name="Beiko R.G."/>
            <person name="Rosenstiel P."/>
            <person name="Hippler M."/>
            <person name="Laroche J."/>
        </authorList>
    </citation>
    <scope>NUCLEOTIDE SEQUENCE [LARGE SCALE GENOMIC DNA]</scope>
    <source>
        <strain evidence="2 3">CCMP1005</strain>
    </source>
</reference>
<comment type="caution">
    <text evidence="2">The sequence shown here is derived from an EMBL/GenBank/DDBJ whole genome shotgun (WGS) entry which is preliminary data.</text>
</comment>
<evidence type="ECO:0000313" key="2">
    <source>
        <dbReference type="EMBL" id="EJK62812.1"/>
    </source>
</evidence>
<gene>
    <name evidence="2" type="ORF">THAOC_16561</name>
</gene>
<organism evidence="2 3">
    <name type="scientific">Thalassiosira oceanica</name>
    <name type="common">Marine diatom</name>
    <dbReference type="NCBI Taxonomy" id="159749"/>
    <lineage>
        <taxon>Eukaryota</taxon>
        <taxon>Sar</taxon>
        <taxon>Stramenopiles</taxon>
        <taxon>Ochrophyta</taxon>
        <taxon>Bacillariophyta</taxon>
        <taxon>Coscinodiscophyceae</taxon>
        <taxon>Thalassiosirophycidae</taxon>
        <taxon>Thalassiosirales</taxon>
        <taxon>Thalassiosiraceae</taxon>
        <taxon>Thalassiosira</taxon>
    </lineage>
</organism>